<evidence type="ECO:0000256" key="2">
    <source>
        <dbReference type="ARBA" id="ARBA00007379"/>
    </source>
</evidence>
<evidence type="ECO:0000256" key="9">
    <source>
        <dbReference type="ARBA" id="ARBA00023306"/>
    </source>
</evidence>
<dbReference type="PROSITE" id="PS51257">
    <property type="entry name" value="PROKAR_LIPOPROTEIN"/>
    <property type="match status" value="1"/>
</dbReference>
<keyword evidence="10" id="KW-0997">Cell inner membrane</keyword>
<keyword evidence="6 11" id="KW-0812">Transmembrane</keyword>
<feature type="transmembrane region" description="Helical" evidence="11">
    <location>
        <begin position="213"/>
        <end position="238"/>
    </location>
</feature>
<evidence type="ECO:0000256" key="8">
    <source>
        <dbReference type="ARBA" id="ARBA00023136"/>
    </source>
</evidence>
<dbReference type="Pfam" id="PF02687">
    <property type="entry name" value="FtsX"/>
    <property type="match status" value="1"/>
</dbReference>
<feature type="domain" description="ABC3 transporter permease C-terminal" evidence="12">
    <location>
        <begin position="170"/>
        <end position="280"/>
    </location>
</feature>
<reference evidence="14 15" key="1">
    <citation type="submission" date="2019-08" db="EMBL/GenBank/DDBJ databases">
        <title>Genome of Luteibaculum oceani JCM 18817.</title>
        <authorList>
            <person name="Bowman J.P."/>
        </authorList>
    </citation>
    <scope>NUCLEOTIDE SEQUENCE [LARGE SCALE GENOMIC DNA]</scope>
    <source>
        <strain evidence="14 15">JCM 18817</strain>
    </source>
</reference>
<dbReference type="InterPro" id="IPR004513">
    <property type="entry name" value="FtsX"/>
</dbReference>
<dbReference type="PANTHER" id="PTHR47755">
    <property type="entry name" value="CELL DIVISION PROTEIN FTSX"/>
    <property type="match status" value="1"/>
</dbReference>
<evidence type="ECO:0000256" key="7">
    <source>
        <dbReference type="ARBA" id="ARBA00022989"/>
    </source>
</evidence>
<feature type="transmembrane region" description="Helical" evidence="11">
    <location>
        <begin position="253"/>
        <end position="274"/>
    </location>
</feature>
<evidence type="ECO:0000256" key="10">
    <source>
        <dbReference type="PIRNR" id="PIRNR003097"/>
    </source>
</evidence>
<evidence type="ECO:0000313" key="15">
    <source>
        <dbReference type="Proteomes" id="UP000321168"/>
    </source>
</evidence>
<feature type="transmembrane region" description="Helical" evidence="11">
    <location>
        <begin position="165"/>
        <end position="192"/>
    </location>
</feature>
<dbReference type="GO" id="GO:0051301">
    <property type="term" value="P:cell division"/>
    <property type="evidence" value="ECO:0007669"/>
    <property type="project" value="UniProtKB-KW"/>
</dbReference>
<dbReference type="Proteomes" id="UP000321168">
    <property type="component" value="Unassembled WGS sequence"/>
</dbReference>
<keyword evidence="9 10" id="KW-0131">Cell cycle</keyword>
<dbReference type="InterPro" id="IPR040690">
    <property type="entry name" value="FtsX_ECD"/>
</dbReference>
<dbReference type="GO" id="GO:0005886">
    <property type="term" value="C:plasma membrane"/>
    <property type="evidence" value="ECO:0007669"/>
    <property type="project" value="UniProtKB-SubCell"/>
</dbReference>
<comment type="similarity">
    <text evidence="2 10">Belongs to the ABC-4 integral membrane protein family. FtsX subfamily.</text>
</comment>
<evidence type="ECO:0000259" key="12">
    <source>
        <dbReference type="Pfam" id="PF02687"/>
    </source>
</evidence>
<dbReference type="Pfam" id="PF18075">
    <property type="entry name" value="FtsX_ECD"/>
    <property type="match status" value="1"/>
</dbReference>
<comment type="function">
    <text evidence="10">Required for cell division and gliding motility.</text>
</comment>
<keyword evidence="5 10" id="KW-0132">Cell division</keyword>
<keyword evidence="4 10" id="KW-1003">Cell membrane</keyword>
<dbReference type="InterPro" id="IPR003838">
    <property type="entry name" value="ABC3_permease_C"/>
</dbReference>
<keyword evidence="7 11" id="KW-1133">Transmembrane helix</keyword>
<dbReference type="RefSeq" id="WP_147012214.1">
    <property type="nucleotide sequence ID" value="NZ_VORB01000001.1"/>
</dbReference>
<feature type="transmembrane region" description="Helical" evidence="11">
    <location>
        <begin position="17"/>
        <end position="39"/>
    </location>
</feature>
<evidence type="ECO:0000256" key="11">
    <source>
        <dbReference type="SAM" id="Phobius"/>
    </source>
</evidence>
<evidence type="ECO:0000256" key="6">
    <source>
        <dbReference type="ARBA" id="ARBA00022692"/>
    </source>
</evidence>
<dbReference type="EMBL" id="VORB01000001">
    <property type="protein sequence ID" value="TXC85105.1"/>
    <property type="molecule type" value="Genomic_DNA"/>
</dbReference>
<organism evidence="14 15">
    <name type="scientific">Luteibaculum oceani</name>
    <dbReference type="NCBI Taxonomy" id="1294296"/>
    <lineage>
        <taxon>Bacteria</taxon>
        <taxon>Pseudomonadati</taxon>
        <taxon>Bacteroidota</taxon>
        <taxon>Flavobacteriia</taxon>
        <taxon>Flavobacteriales</taxon>
        <taxon>Luteibaculaceae</taxon>
        <taxon>Luteibaculum</taxon>
    </lineage>
</organism>
<evidence type="ECO:0000256" key="1">
    <source>
        <dbReference type="ARBA" id="ARBA00004651"/>
    </source>
</evidence>
<evidence type="ECO:0000313" key="14">
    <source>
        <dbReference type="EMBL" id="TXC85105.1"/>
    </source>
</evidence>
<dbReference type="PANTHER" id="PTHR47755:SF1">
    <property type="entry name" value="CELL DIVISION PROTEIN FTSX"/>
    <property type="match status" value="1"/>
</dbReference>
<evidence type="ECO:0000256" key="3">
    <source>
        <dbReference type="ARBA" id="ARBA00021907"/>
    </source>
</evidence>
<feature type="domain" description="FtsX extracellular" evidence="13">
    <location>
        <begin position="52"/>
        <end position="146"/>
    </location>
</feature>
<name>A0A5C6VNI7_9FLAO</name>
<proteinExistence type="inferred from homology"/>
<dbReference type="OrthoDB" id="9813411at2"/>
<dbReference type="AlphaFoldDB" id="A0A5C6VNI7"/>
<comment type="caution">
    <text evidence="14">The sequence shown here is derived from an EMBL/GenBank/DDBJ whole genome shotgun (WGS) entry which is preliminary data.</text>
</comment>
<dbReference type="PIRSF" id="PIRSF003097">
    <property type="entry name" value="FtsX"/>
    <property type="match status" value="1"/>
</dbReference>
<evidence type="ECO:0000256" key="4">
    <source>
        <dbReference type="ARBA" id="ARBA00022475"/>
    </source>
</evidence>
<evidence type="ECO:0000259" key="13">
    <source>
        <dbReference type="Pfam" id="PF18075"/>
    </source>
</evidence>
<keyword evidence="8 10" id="KW-0472">Membrane</keyword>
<gene>
    <name evidence="14" type="ORF">FRX97_00345</name>
</gene>
<accession>A0A5C6VNI7</accession>
<keyword evidence="15" id="KW-1185">Reference proteome</keyword>
<sequence length="291" mass="32655">MAASPEKISRISARSSYISTVIGISLVLFMLGCLGFILVNAKKLSQHVKENIQVQVFLKENTDEKDVLRVKKVIEAETFVKRSEFISQAKAAKSLEEEIGEDFVSYLGYNPLPPSIEVFLHSDYASPDSLQWIEQELKRNAFVTEVDYSPDLLETVNANINSITLVFLGFSILLLLISIALINNTIRLAIFSKRFLIKTMKLVGATPSFIRKPFVWSGIVQGLLASFIAIAIIIALLISFKEQLPEFFELQDLISFGVVFAGITVMGIIISWLSTHLAVRRYIKLKNDDVY</sequence>
<dbReference type="Gene3D" id="3.30.70.3040">
    <property type="match status" value="1"/>
</dbReference>
<protein>
    <recommendedName>
        <fullName evidence="3 10">Cell division protein FtsX</fullName>
    </recommendedName>
</protein>
<evidence type="ECO:0000256" key="5">
    <source>
        <dbReference type="ARBA" id="ARBA00022618"/>
    </source>
</evidence>
<comment type="subcellular location">
    <subcellularLocation>
        <location evidence="10">Cell inner membrane</location>
    </subcellularLocation>
    <subcellularLocation>
        <location evidence="1">Cell membrane</location>
        <topology evidence="1">Multi-pass membrane protein</topology>
    </subcellularLocation>
</comment>